<dbReference type="InterPro" id="IPR005135">
    <property type="entry name" value="Endo/exonuclease/phosphatase"/>
</dbReference>
<evidence type="ECO:0000259" key="1">
    <source>
        <dbReference type="Pfam" id="PF14529"/>
    </source>
</evidence>
<accession>A0A653CST2</accession>
<proteinExistence type="predicted"/>
<name>A0A653CST2_CALMS</name>
<dbReference type="Gene3D" id="3.60.10.10">
    <property type="entry name" value="Endonuclease/exonuclease/phosphatase"/>
    <property type="match status" value="1"/>
</dbReference>
<dbReference type="SUPFAM" id="SSF56219">
    <property type="entry name" value="DNase I-like"/>
    <property type="match status" value="1"/>
</dbReference>
<evidence type="ECO:0000313" key="3">
    <source>
        <dbReference type="Proteomes" id="UP000410492"/>
    </source>
</evidence>
<dbReference type="Proteomes" id="UP000410492">
    <property type="component" value="Unassembled WGS sequence"/>
</dbReference>
<dbReference type="Pfam" id="PF14529">
    <property type="entry name" value="Exo_endo_phos_2"/>
    <property type="match status" value="1"/>
</dbReference>
<dbReference type="AlphaFoldDB" id="A0A653CST2"/>
<feature type="non-terminal residue" evidence="2">
    <location>
        <position position="497"/>
    </location>
</feature>
<dbReference type="InterPro" id="IPR036691">
    <property type="entry name" value="Endo/exonu/phosph_ase_sf"/>
</dbReference>
<dbReference type="EMBL" id="CAACVG010008767">
    <property type="protein sequence ID" value="VEN51001.1"/>
    <property type="molecule type" value="Genomic_DNA"/>
</dbReference>
<reference evidence="2 3" key="1">
    <citation type="submission" date="2019-01" db="EMBL/GenBank/DDBJ databases">
        <authorList>
            <person name="Sayadi A."/>
        </authorList>
    </citation>
    <scope>NUCLEOTIDE SEQUENCE [LARGE SCALE GENOMIC DNA]</scope>
</reference>
<organism evidence="2 3">
    <name type="scientific">Callosobruchus maculatus</name>
    <name type="common">Southern cowpea weevil</name>
    <name type="synonym">Pulse bruchid</name>
    <dbReference type="NCBI Taxonomy" id="64391"/>
    <lineage>
        <taxon>Eukaryota</taxon>
        <taxon>Metazoa</taxon>
        <taxon>Ecdysozoa</taxon>
        <taxon>Arthropoda</taxon>
        <taxon>Hexapoda</taxon>
        <taxon>Insecta</taxon>
        <taxon>Pterygota</taxon>
        <taxon>Neoptera</taxon>
        <taxon>Endopterygota</taxon>
        <taxon>Coleoptera</taxon>
        <taxon>Polyphaga</taxon>
        <taxon>Cucujiformia</taxon>
        <taxon>Chrysomeloidea</taxon>
        <taxon>Chrysomelidae</taxon>
        <taxon>Bruchinae</taxon>
        <taxon>Bruchini</taxon>
        <taxon>Callosobruchus</taxon>
    </lineage>
</organism>
<protein>
    <recommendedName>
        <fullName evidence="1">Endonuclease/exonuclease/phosphatase domain-containing protein</fullName>
    </recommendedName>
</protein>
<keyword evidence="3" id="KW-1185">Reference proteome</keyword>
<dbReference type="OrthoDB" id="6783499at2759"/>
<dbReference type="PANTHER" id="PTHR47510">
    <property type="entry name" value="REVERSE TRANSCRIPTASE DOMAIN-CONTAINING PROTEIN"/>
    <property type="match status" value="1"/>
</dbReference>
<feature type="domain" description="Endonuclease/exonuclease/phosphatase" evidence="1">
    <location>
        <begin position="127"/>
        <end position="232"/>
    </location>
</feature>
<evidence type="ECO:0000313" key="2">
    <source>
        <dbReference type="EMBL" id="VEN51001.1"/>
    </source>
</evidence>
<gene>
    <name evidence="2" type="ORF">CALMAC_LOCUS11587</name>
</gene>
<sequence length="497" mass="58087">MYKPVFFEGNSDEKSNVNMFDPNLYLLNITTITGDKINFLVTELVQFNVYFVCLTEIGVKSDVIETINIPNYKLASYYCRPSLKCGGVGIWARSDLNCDEIDIKHFCTEKDIELSAVSCKIDQKMYIIVNCYRSPSGNVSVFFENISNVLELIYKPNVTLMVCGDFNFDPTNNRNNFNTLSNIVSTYNLKPVVEWSTRITETSSTIIDQIFTNGVDHTTCVIDNYFSDHRTILYQFLAANEIEEQVTYFRSFSESNISNFENGLWSENWDPLYKINDLNEAFQYLYCTFMYHFQNNFPCRRHNSRGDSKKWVNDVIKKSSAELKDLFILSRSFQNLLPLYQRKKHEHRELVQKTKKKFFQDRITNTSNQVKEAWKVISEIGNKKVETTHLKIKNGSDIVEEPNLIASLFNDFFIQASLDLKHKINVAPLEFRVTHFNNNKTFFLKPYCEQELLNLLLVKLKNKRSSGPDEIPCFIIKRVWKYLINCLLLYENANLWL</sequence>
<dbReference type="PANTHER" id="PTHR47510:SF3">
    <property type="entry name" value="ENDO_EXONUCLEASE_PHOSPHATASE DOMAIN-CONTAINING PROTEIN"/>
    <property type="match status" value="1"/>
</dbReference>
<dbReference type="GO" id="GO:0003824">
    <property type="term" value="F:catalytic activity"/>
    <property type="evidence" value="ECO:0007669"/>
    <property type="project" value="InterPro"/>
</dbReference>